<organism evidence="5">
    <name type="scientific">Haloferax sp. CBA1149</name>
    <dbReference type="NCBI Taxonomy" id="2650753"/>
    <lineage>
        <taxon>Archaea</taxon>
        <taxon>Methanobacteriati</taxon>
        <taxon>Methanobacteriota</taxon>
        <taxon>Stenosarchaea group</taxon>
        <taxon>Halobacteria</taxon>
        <taxon>Halobacteriales</taxon>
        <taxon>Haloferacaceae</taxon>
        <taxon>Haloferax</taxon>
    </lineage>
</organism>
<dbReference type="EMBL" id="VZUS01000003">
    <property type="protein sequence ID" value="KAB1185671.1"/>
    <property type="molecule type" value="Genomic_DNA"/>
</dbReference>
<reference evidence="5" key="1">
    <citation type="submission" date="2019-09" db="EMBL/GenBank/DDBJ databases">
        <title>Genomic analysis of Haloferax sp. CBA1149.</title>
        <authorList>
            <person name="Roh S.W."/>
        </authorList>
    </citation>
    <scope>NUCLEOTIDE SEQUENCE</scope>
    <source>
        <strain evidence="5">CBA1149</strain>
    </source>
</reference>
<dbReference type="AlphaFoldDB" id="A0A643K0I9"/>
<dbReference type="Pfam" id="PF26447">
    <property type="entry name" value="DUF8126"/>
    <property type="match status" value="1"/>
</dbReference>
<feature type="domain" description="DUF8125" evidence="1">
    <location>
        <begin position="134"/>
        <end position="210"/>
    </location>
</feature>
<dbReference type="Pfam" id="PF26446">
    <property type="entry name" value="DUF8125"/>
    <property type="match status" value="1"/>
</dbReference>
<evidence type="ECO:0000259" key="1">
    <source>
        <dbReference type="Pfam" id="PF26447"/>
    </source>
</evidence>
<comment type="caution">
    <text evidence="5">The sequence shown here is derived from an EMBL/GenBank/DDBJ whole genome shotgun (WGS) entry which is preliminary data.</text>
</comment>
<gene>
    <name evidence="4" type="ORF">Hfx1149_02185</name>
    <name evidence="5" type="ORF">Hfx1149_06990</name>
    <name evidence="3" type="ORF">Hfx1149_14525</name>
    <name evidence="2" type="ORF">Hfx1149_14640</name>
</gene>
<evidence type="ECO:0000313" key="3">
    <source>
        <dbReference type="EMBL" id="KAB1185831.1"/>
    </source>
</evidence>
<protein>
    <recommendedName>
        <fullName evidence="1">DUF8125 domain-containing protein</fullName>
    </recommendedName>
</protein>
<proteinExistence type="predicted"/>
<sequence>MKRDDALKLGGIGAVAVYAGDVALPQWTPLAVGMFVIAGIAALVASGKIDDLIPDPPTVSLAVIDGGNDEKVEHWELSEDQFAEMEVAAGSLNPLTESKGEAYECYHYDDERNLAVGTWRGMRPHSHIVGHHDIDEALNIINEMMNYLEPEARRGQHIRNNLISIVRILDRQRAAAQNAALEGHLAPNMGGQTIDEVIAETLPDDLLPDRLSSDDASDDIEDDLAGMDLVFEGDGDALEPVDPMLNDGGSP</sequence>
<dbReference type="EMBL" id="VZUS01000001">
    <property type="protein sequence ID" value="KAB1186898.1"/>
    <property type="molecule type" value="Genomic_DNA"/>
</dbReference>
<name>A0A643K0I9_9EURY</name>
<dbReference type="EMBL" id="VZUS01000002">
    <property type="protein sequence ID" value="KAB1185831.1"/>
    <property type="molecule type" value="Genomic_DNA"/>
</dbReference>
<evidence type="ECO:0000313" key="5">
    <source>
        <dbReference type="EMBL" id="KAB1187791.1"/>
    </source>
</evidence>
<evidence type="ECO:0000313" key="4">
    <source>
        <dbReference type="EMBL" id="KAB1186898.1"/>
    </source>
</evidence>
<dbReference type="EMBL" id="VZUS01000001">
    <property type="protein sequence ID" value="KAB1187791.1"/>
    <property type="molecule type" value="Genomic_DNA"/>
</dbReference>
<accession>A0A643K0I9</accession>
<dbReference type="InterPro" id="IPR058438">
    <property type="entry name" value="DUF8125"/>
</dbReference>
<evidence type="ECO:0000313" key="2">
    <source>
        <dbReference type="EMBL" id="KAB1185671.1"/>
    </source>
</evidence>
<dbReference type="InterPro" id="IPR058439">
    <property type="entry name" value="DUF8126"/>
</dbReference>
<dbReference type="RefSeq" id="WP_151135014.1">
    <property type="nucleotide sequence ID" value="NZ_VZUS01000001.1"/>
</dbReference>